<evidence type="ECO:0000313" key="6">
    <source>
        <dbReference type="EMBL" id="KAK4745390.1"/>
    </source>
</evidence>
<reference evidence="6 7" key="1">
    <citation type="journal article" date="2023" name="Hortic Res">
        <title>Pangenome of water caltrop reveals structural variations and asymmetric subgenome divergence after allopolyploidization.</title>
        <authorList>
            <person name="Zhang X."/>
            <person name="Chen Y."/>
            <person name="Wang L."/>
            <person name="Yuan Y."/>
            <person name="Fang M."/>
            <person name="Shi L."/>
            <person name="Lu R."/>
            <person name="Comes H.P."/>
            <person name="Ma Y."/>
            <person name="Chen Y."/>
            <person name="Huang G."/>
            <person name="Zhou Y."/>
            <person name="Zheng Z."/>
            <person name="Qiu Y."/>
        </authorList>
    </citation>
    <scope>NUCLEOTIDE SEQUENCE [LARGE SCALE GENOMIC DNA]</scope>
    <source>
        <tissue evidence="6">Roots</tissue>
    </source>
</reference>
<dbReference type="PANTHER" id="PTHR32116:SF30">
    <property type="entry name" value="GALACTURONOSYLTRANSFERASE 15-RELATED"/>
    <property type="match status" value="1"/>
</dbReference>
<comment type="subcellular location">
    <subcellularLocation>
        <location evidence="5">Golgi apparatus membrane</location>
        <topology evidence="5">Single-pass type II membrane protein</topology>
    </subcellularLocation>
</comment>
<keyword evidence="3 5" id="KW-0328">Glycosyltransferase</keyword>
<keyword evidence="5" id="KW-0472">Membrane</keyword>
<dbReference type="AlphaFoldDB" id="A0AAN7JJ90"/>
<evidence type="ECO:0000256" key="3">
    <source>
        <dbReference type="ARBA" id="ARBA00022676"/>
    </source>
</evidence>
<keyword evidence="5" id="KW-1133">Transmembrane helix</keyword>
<dbReference type="InterPro" id="IPR029044">
    <property type="entry name" value="Nucleotide-diphossugar_trans"/>
</dbReference>
<dbReference type="Pfam" id="PF01501">
    <property type="entry name" value="Glyco_transf_8"/>
    <property type="match status" value="1"/>
</dbReference>
<keyword evidence="5" id="KW-0812">Transmembrane</keyword>
<sequence length="535" mass="60491">MQKMKFYISALGIRRVTLSNSGAGKGSRETVAPARRLTSRTLLPVVLVFGIVLPFLFVRIAFLVLESAAACSSSTDCTGWRIFSWNEDHDALLRDELTQALLEVKGKSTDNVQKMEHSLESFDKLVKELTLHRQDIKAFAFKTKAMLSTLEQMVHSARQRESIYWHLASLGVPKSLHCLCLKLAEEYAVNAAARSPLPPPQYVSHLSDPSLQHLILLTDNVLAASVVISSTIKSSTDPGKLVFHIVTDKKTYTPMHAWFAVNPVESAVVEVKGLHQYDWSEEVNVGVKNMIDINQIIWRHYYNNLKEENLEETSEQSLDALSPSNLSVLNYLRIYIPELFPDLNKVVFLDDDVVVQHDLSPLWGLDLNGKVVGAVANSWCGDDCCPGRKYNDYLNYSHPLISTNFVSESDHCAWLYGVNIFDLEAWRRSNITKIYQQWLRTSLESGLAFWKPGILPPALIAFKGHVHPMDPLWHLGGLGHRFPHAHKNVVESAAVIHFSGPAKPWLEIGSPEIRSLWYKHINYSNPFVRKCRIMR</sequence>
<dbReference type="GO" id="GO:0071555">
    <property type="term" value="P:cell wall organization"/>
    <property type="evidence" value="ECO:0007669"/>
    <property type="project" value="UniProtKB-KW"/>
</dbReference>
<organism evidence="6 7">
    <name type="scientific">Trapa incisa</name>
    <dbReference type="NCBI Taxonomy" id="236973"/>
    <lineage>
        <taxon>Eukaryota</taxon>
        <taxon>Viridiplantae</taxon>
        <taxon>Streptophyta</taxon>
        <taxon>Embryophyta</taxon>
        <taxon>Tracheophyta</taxon>
        <taxon>Spermatophyta</taxon>
        <taxon>Magnoliopsida</taxon>
        <taxon>eudicotyledons</taxon>
        <taxon>Gunneridae</taxon>
        <taxon>Pentapetalae</taxon>
        <taxon>rosids</taxon>
        <taxon>malvids</taxon>
        <taxon>Myrtales</taxon>
        <taxon>Lythraceae</taxon>
        <taxon>Trapa</taxon>
    </lineage>
</organism>
<keyword evidence="5" id="KW-0333">Golgi apparatus</keyword>
<comment type="caution">
    <text evidence="6">The sequence shown here is derived from an EMBL/GenBank/DDBJ whole genome shotgun (WGS) entry which is preliminary data.</text>
</comment>
<name>A0AAN7JJ90_9MYRT</name>
<dbReference type="InterPro" id="IPR029993">
    <property type="entry name" value="GAUT"/>
</dbReference>
<evidence type="ECO:0000256" key="5">
    <source>
        <dbReference type="RuleBase" id="RU362027"/>
    </source>
</evidence>
<evidence type="ECO:0000256" key="1">
    <source>
        <dbReference type="ARBA" id="ARBA00004877"/>
    </source>
</evidence>
<dbReference type="EC" id="2.4.1.-" evidence="5"/>
<dbReference type="Proteomes" id="UP001345219">
    <property type="component" value="Chromosome 10"/>
</dbReference>
<comment type="similarity">
    <text evidence="2 5">Belongs to the glycosyltransferase 8 family.</text>
</comment>
<evidence type="ECO:0000313" key="7">
    <source>
        <dbReference type="Proteomes" id="UP001345219"/>
    </source>
</evidence>
<keyword evidence="4" id="KW-0808">Transferase</keyword>
<dbReference type="Gene3D" id="3.90.550.10">
    <property type="entry name" value="Spore Coat Polysaccharide Biosynthesis Protein SpsA, Chain A"/>
    <property type="match status" value="1"/>
</dbReference>
<dbReference type="InterPro" id="IPR002495">
    <property type="entry name" value="Glyco_trans_8"/>
</dbReference>
<keyword evidence="7" id="KW-1185">Reference proteome</keyword>
<dbReference type="PANTHER" id="PTHR32116">
    <property type="entry name" value="GALACTURONOSYLTRANSFERASE 4-RELATED"/>
    <property type="match status" value="1"/>
</dbReference>
<gene>
    <name evidence="6" type="ORF">SAY87_011702</name>
</gene>
<accession>A0AAN7JJ90</accession>
<proteinExistence type="inferred from homology"/>
<keyword evidence="5" id="KW-0961">Cell wall biogenesis/degradation</keyword>
<evidence type="ECO:0000256" key="2">
    <source>
        <dbReference type="ARBA" id="ARBA00006351"/>
    </source>
</evidence>
<feature type="transmembrane region" description="Helical" evidence="5">
    <location>
        <begin position="42"/>
        <end position="65"/>
    </location>
</feature>
<protein>
    <recommendedName>
        <fullName evidence="5">Hexosyltransferase</fullName>
        <ecNumber evidence="5">2.4.1.-</ecNumber>
    </recommendedName>
</protein>
<dbReference type="GO" id="GO:0000139">
    <property type="term" value="C:Golgi membrane"/>
    <property type="evidence" value="ECO:0007669"/>
    <property type="project" value="UniProtKB-SubCell"/>
</dbReference>
<dbReference type="GO" id="GO:0047262">
    <property type="term" value="F:polygalacturonate 4-alpha-galacturonosyltransferase activity"/>
    <property type="evidence" value="ECO:0007669"/>
    <property type="project" value="InterPro"/>
</dbReference>
<dbReference type="EMBL" id="JAXIOK010000021">
    <property type="protein sequence ID" value="KAK4745390.1"/>
    <property type="molecule type" value="Genomic_DNA"/>
</dbReference>
<comment type="pathway">
    <text evidence="1 5">Glycan metabolism; pectin biosynthesis.</text>
</comment>
<dbReference type="SUPFAM" id="SSF53448">
    <property type="entry name" value="Nucleotide-diphospho-sugar transferases"/>
    <property type="match status" value="1"/>
</dbReference>
<evidence type="ECO:0000256" key="4">
    <source>
        <dbReference type="ARBA" id="ARBA00022679"/>
    </source>
</evidence>